<dbReference type="Proteomes" id="UP000694845">
    <property type="component" value="Unplaced"/>
</dbReference>
<evidence type="ECO:0000256" key="4">
    <source>
        <dbReference type="ARBA" id="ARBA00023040"/>
    </source>
</evidence>
<evidence type="ECO:0000256" key="5">
    <source>
        <dbReference type="ARBA" id="ARBA00023136"/>
    </source>
</evidence>
<keyword evidence="6 8" id="KW-0675">Receptor</keyword>
<dbReference type="OMA" id="SICMAVF"/>
<evidence type="ECO:0000313" key="12">
    <source>
        <dbReference type="RefSeq" id="XP_022093483.1"/>
    </source>
</evidence>
<name>A0A8B7YJQ4_ACAPL</name>
<dbReference type="PROSITE" id="PS50262">
    <property type="entry name" value="G_PROTEIN_RECEP_F1_2"/>
    <property type="match status" value="1"/>
</dbReference>
<feature type="domain" description="G-protein coupled receptors family 1 profile" evidence="10">
    <location>
        <begin position="39"/>
        <end position="295"/>
    </location>
</feature>
<evidence type="ECO:0000256" key="9">
    <source>
        <dbReference type="SAM" id="Phobius"/>
    </source>
</evidence>
<accession>A0A8B7YJQ4</accession>
<evidence type="ECO:0000256" key="8">
    <source>
        <dbReference type="RuleBase" id="RU000688"/>
    </source>
</evidence>
<feature type="transmembrane region" description="Helical" evidence="9">
    <location>
        <begin position="106"/>
        <end position="125"/>
    </location>
</feature>
<dbReference type="PANTHER" id="PTHR45695:SF26">
    <property type="entry name" value="NEUROPEPTIDE CCHAMIDE-1 RECEPTOR"/>
    <property type="match status" value="1"/>
</dbReference>
<gene>
    <name evidence="12" type="primary">LOC110980803</name>
</gene>
<feature type="transmembrane region" description="Helical" evidence="9">
    <location>
        <begin position="26"/>
        <end position="49"/>
    </location>
</feature>
<reference evidence="12" key="1">
    <citation type="submission" date="2025-08" db="UniProtKB">
        <authorList>
            <consortium name="RefSeq"/>
        </authorList>
    </citation>
    <scope>IDENTIFICATION</scope>
</reference>
<comment type="similarity">
    <text evidence="8">Belongs to the G-protein coupled receptor 1 family.</text>
</comment>
<evidence type="ECO:0000259" key="10">
    <source>
        <dbReference type="PROSITE" id="PS50262"/>
    </source>
</evidence>
<dbReference type="PRINTS" id="PR00237">
    <property type="entry name" value="GPCRRHODOPSN"/>
</dbReference>
<dbReference type="Gene3D" id="1.20.1070.10">
    <property type="entry name" value="Rhodopsin 7-helix transmembrane proteins"/>
    <property type="match status" value="1"/>
</dbReference>
<protein>
    <submittedName>
        <fullName evidence="12">Neuropeptide CCHamide-1 receptor-like</fullName>
    </submittedName>
</protein>
<feature type="transmembrane region" description="Helical" evidence="9">
    <location>
        <begin position="232"/>
        <end position="257"/>
    </location>
</feature>
<evidence type="ECO:0000256" key="1">
    <source>
        <dbReference type="ARBA" id="ARBA00004141"/>
    </source>
</evidence>
<dbReference type="SMART" id="SM01381">
    <property type="entry name" value="7TM_GPCR_Srsx"/>
    <property type="match status" value="1"/>
</dbReference>
<keyword evidence="7 8" id="KW-0807">Transducer</keyword>
<feature type="transmembrane region" description="Helical" evidence="9">
    <location>
        <begin position="277"/>
        <end position="301"/>
    </location>
</feature>
<proteinExistence type="inferred from homology"/>
<evidence type="ECO:0000256" key="6">
    <source>
        <dbReference type="ARBA" id="ARBA00023170"/>
    </source>
</evidence>
<evidence type="ECO:0000256" key="2">
    <source>
        <dbReference type="ARBA" id="ARBA00022692"/>
    </source>
</evidence>
<dbReference type="PROSITE" id="PS00237">
    <property type="entry name" value="G_PROTEIN_RECEP_F1_1"/>
    <property type="match status" value="1"/>
</dbReference>
<keyword evidence="3 9" id="KW-1133">Transmembrane helix</keyword>
<dbReference type="GeneID" id="110980803"/>
<organism evidence="11 12">
    <name type="scientific">Acanthaster planci</name>
    <name type="common">Crown-of-thorns starfish</name>
    <dbReference type="NCBI Taxonomy" id="133434"/>
    <lineage>
        <taxon>Eukaryota</taxon>
        <taxon>Metazoa</taxon>
        <taxon>Echinodermata</taxon>
        <taxon>Eleutherozoa</taxon>
        <taxon>Asterozoa</taxon>
        <taxon>Asteroidea</taxon>
        <taxon>Valvatacea</taxon>
        <taxon>Valvatida</taxon>
        <taxon>Acanthasteridae</taxon>
        <taxon>Acanthaster</taxon>
    </lineage>
</organism>
<sequence length="345" mass="39240">MDVNDTDSDRWDNPKAFEIPPWRWNVSVSICMAVFGVLGNSALLLVILLNRHLRTTSNILVCNLAVADLMMFVVNVPMSTVSWLFISWPTGAFGSFLCKAGGGAWVLSQALCATSLTAVSIERYFSLHRRVQMKRTLAILLVVWTIGLLFTIPVLVVGHTYYIPYFDVHICRQLPDHWLAIRGYITAYALLTYFLPVLVITSCYAAMARVLCCGGVSGESVASVRARHRLAIVVLLLAIVFAVFWFPYHFFYMFFLYSDYDTMEHVYKNFELYMRLIEIAHVLIYVNSCLNPFVVFVLSGVHRQPLLDSFRGRFYRRNRKAAAGQPRRYAPVPEGVYAETTLSVQ</sequence>
<feature type="transmembrane region" description="Helical" evidence="9">
    <location>
        <begin position="183"/>
        <end position="211"/>
    </location>
</feature>
<dbReference type="CDD" id="cd00637">
    <property type="entry name" value="7tm_classA_rhodopsin-like"/>
    <property type="match status" value="1"/>
</dbReference>
<dbReference type="GO" id="GO:0005886">
    <property type="term" value="C:plasma membrane"/>
    <property type="evidence" value="ECO:0007669"/>
    <property type="project" value="TreeGrafter"/>
</dbReference>
<evidence type="ECO:0000256" key="7">
    <source>
        <dbReference type="ARBA" id="ARBA00023224"/>
    </source>
</evidence>
<dbReference type="SUPFAM" id="SSF81321">
    <property type="entry name" value="Family A G protein-coupled receptor-like"/>
    <property type="match status" value="1"/>
</dbReference>
<dbReference type="PANTHER" id="PTHR45695">
    <property type="entry name" value="LEUCOKININ RECEPTOR-RELATED"/>
    <property type="match status" value="1"/>
</dbReference>
<keyword evidence="4 8" id="KW-0297">G-protein coupled receptor</keyword>
<keyword evidence="2 8" id="KW-0812">Transmembrane</keyword>
<keyword evidence="5 9" id="KW-0472">Membrane</keyword>
<dbReference type="OrthoDB" id="9946013at2759"/>
<dbReference type="InterPro" id="IPR017452">
    <property type="entry name" value="GPCR_Rhodpsn_7TM"/>
</dbReference>
<comment type="subcellular location">
    <subcellularLocation>
        <location evidence="1">Membrane</location>
        <topology evidence="1">Multi-pass membrane protein</topology>
    </subcellularLocation>
</comment>
<dbReference type="AlphaFoldDB" id="A0A8B7YJQ4"/>
<evidence type="ECO:0000256" key="3">
    <source>
        <dbReference type="ARBA" id="ARBA00022989"/>
    </source>
</evidence>
<dbReference type="RefSeq" id="XP_022093483.1">
    <property type="nucleotide sequence ID" value="XM_022237791.1"/>
</dbReference>
<dbReference type="KEGG" id="aplc:110980803"/>
<dbReference type="GO" id="GO:0008188">
    <property type="term" value="F:neuropeptide receptor activity"/>
    <property type="evidence" value="ECO:0007669"/>
    <property type="project" value="TreeGrafter"/>
</dbReference>
<feature type="transmembrane region" description="Helical" evidence="9">
    <location>
        <begin position="61"/>
        <end position="86"/>
    </location>
</feature>
<evidence type="ECO:0000313" key="11">
    <source>
        <dbReference type="Proteomes" id="UP000694845"/>
    </source>
</evidence>
<dbReference type="InterPro" id="IPR000276">
    <property type="entry name" value="GPCR_Rhodpsn"/>
</dbReference>
<keyword evidence="11" id="KW-1185">Reference proteome</keyword>
<dbReference type="Pfam" id="PF00001">
    <property type="entry name" value="7tm_1"/>
    <property type="match status" value="1"/>
</dbReference>
<feature type="transmembrane region" description="Helical" evidence="9">
    <location>
        <begin position="137"/>
        <end position="163"/>
    </location>
</feature>